<dbReference type="STRING" id="1561003.Ark11_1003"/>
<accession>A0A0S4M2A6</accession>
<gene>
    <name evidence="1" type="ORF">Ark11_1003</name>
</gene>
<protein>
    <submittedName>
        <fullName evidence="1">Uncharacterized protein</fullName>
    </submittedName>
</protein>
<dbReference type="EMBL" id="LN906597">
    <property type="protein sequence ID" value="CUT17822.1"/>
    <property type="molecule type" value="Genomic_DNA"/>
</dbReference>
<dbReference type="AlphaFoldDB" id="A0A0S4M2A6"/>
<evidence type="ECO:0000313" key="2">
    <source>
        <dbReference type="Proteomes" id="UP000198651"/>
    </source>
</evidence>
<proteinExistence type="predicted"/>
<sequence length="821" mass="93191">MYPYFSGEISAVDPLHSKHQDNGKDTSSSMNELLEDLFPDLVGVSTHVSVNTESASRSSKKSFIESESLTKLSSSKSIDTKKSADTGYLVETSPMPFSLKRPFVEYEPLTTISSSKRVDTKKSADATYLVEASPVSCLSKQSSIEYIPVITISGAEKIDNKKMENTESASGKKILEAQQMFFLTYNMEAPNNSKKFVAPDELALPLSVCYSIQANIWNNKKIESIYDSAIKTIDIDNEFMLKKRILEEVGILIKKKGLDESCINISCTYSNIREYILGKISPYINNIIQVADVHMESGMSIQDVKSICISNKTFFHKLGESCKEVVEMVNKIHHEEFLPLVQTKIFFGVDKFIMLRDKETKTRISQALKLLVIATICNLQEKIVCAIKEFKEIDVLNGMFFMLHGIHISKSFMRNIMGICSIVDKEMSKKELLRESFDDYKELFDSLLIKLEHEVKTSIVFYEGKSITLNSSTVKLMTRYLLEDITYIYNNLYKKIKTLRIDSREYADSSRSWGLDIISSDKLYKLSLSKIKIDMGVFKNKINVIRFYVSELLNCFFSEIGEKDTISVKIRNGMSVENFRSAYLNNKEFFSKFDEFISKVNTMLANKEYSAVHKLIDKSKMALLLEKSGHAYNIDVLIADLITKNISNIPQKIADEIKLLPESQILVEFFSVFHNICIDNASLLKAKATFDSIKKKIINDTVLCNSMEAICNSIRTYDENIGNRRDHHYCTIVNTHIVDGGLSVSKYLRKLVKDQIDELKETLSKSIMTVSNGKVATANKKDEKKILNLLRSDMGAQSLKLYKNLCVEKSGIKNKSLPQLP</sequence>
<dbReference type="OrthoDB" id="9776369at2"/>
<evidence type="ECO:0000313" key="1">
    <source>
        <dbReference type="EMBL" id="CUT17822.1"/>
    </source>
</evidence>
<organism evidence="1 2">
    <name type="scientific">Candidatus Ichthyocystis hellenicum</name>
    <dbReference type="NCBI Taxonomy" id="1561003"/>
    <lineage>
        <taxon>Bacteria</taxon>
        <taxon>Pseudomonadati</taxon>
        <taxon>Pseudomonadota</taxon>
        <taxon>Betaproteobacteria</taxon>
        <taxon>Burkholderiales</taxon>
        <taxon>Candidatus Ichthyocystis</taxon>
    </lineage>
</organism>
<dbReference type="RefSeq" id="WP_092343649.1">
    <property type="nucleotide sequence ID" value="NZ_LN906597.1"/>
</dbReference>
<name>A0A0S4M2A6_9BURK</name>
<reference evidence="2" key="1">
    <citation type="submission" date="2015-11" db="EMBL/GenBank/DDBJ databases">
        <authorList>
            <person name="Seth-Smith H.M.B."/>
        </authorList>
    </citation>
    <scope>NUCLEOTIDE SEQUENCE [LARGE SCALE GENOMIC DNA]</scope>
    <source>
        <strain evidence="2">2013Ark11</strain>
    </source>
</reference>
<dbReference type="Proteomes" id="UP000198651">
    <property type="component" value="Chromosome I"/>
</dbReference>
<keyword evidence="2" id="KW-1185">Reference proteome</keyword>